<organism evidence="7 8">
    <name type="scientific">Mesopusillimonas faecipullorum</name>
    <dbReference type="NCBI Taxonomy" id="2755040"/>
    <lineage>
        <taxon>Bacteria</taxon>
        <taxon>Pseudomonadati</taxon>
        <taxon>Pseudomonadota</taxon>
        <taxon>Betaproteobacteria</taxon>
        <taxon>Burkholderiales</taxon>
        <taxon>Alcaligenaceae</taxon>
        <taxon>Mesopusillimonas</taxon>
    </lineage>
</organism>
<evidence type="ECO:0000313" key="8">
    <source>
        <dbReference type="Proteomes" id="UP000776983"/>
    </source>
</evidence>
<dbReference type="PRINTS" id="PR00039">
    <property type="entry name" value="HTHLYSR"/>
</dbReference>
<sequence length="312" mass="34124">MESRLLEYMLRVAELGSINKAAADLHLSQPALSRHIAALEVEMSTKLFTRTQNGVQLTDAGLLLTEKARPLLRQLSILKEQVGEVAAGQLSIGAPPSWHKVFTTPFIRTLVGQYPDIKLRINESVSHLLRDQMLSGLLDLCIMPFDASPPAGFKQTALVREPLIVLGSAAEQLSPREMTPISRLNGAKLVLPARPNALRGLVEHMLTRKGMVFRTAVEAGTLSLCMELAEQGIGLTVLPACALNNLTRQDAISWSPIRGLALTWALYENQARSHSHALREGKRLLMATLETAIESGDWYGLEAMGALSNRLP</sequence>
<dbReference type="Gene3D" id="1.10.10.10">
    <property type="entry name" value="Winged helix-like DNA-binding domain superfamily/Winged helix DNA-binding domain"/>
    <property type="match status" value="1"/>
</dbReference>
<protein>
    <submittedName>
        <fullName evidence="7">LysR family transcriptional regulator</fullName>
    </submittedName>
</protein>
<dbReference type="Proteomes" id="UP000776983">
    <property type="component" value="Unassembled WGS sequence"/>
</dbReference>
<proteinExistence type="inferred from homology"/>
<dbReference type="PROSITE" id="PS50931">
    <property type="entry name" value="HTH_LYSR"/>
    <property type="match status" value="1"/>
</dbReference>
<dbReference type="PANTHER" id="PTHR30293:SF0">
    <property type="entry name" value="NITROGEN ASSIMILATION REGULATORY PROTEIN NAC"/>
    <property type="match status" value="1"/>
</dbReference>
<comment type="caution">
    <text evidence="7">The sequence shown here is derived from an EMBL/GenBank/DDBJ whole genome shotgun (WGS) entry which is preliminary data.</text>
</comment>
<evidence type="ECO:0000259" key="6">
    <source>
        <dbReference type="PROSITE" id="PS50931"/>
    </source>
</evidence>
<keyword evidence="5" id="KW-0804">Transcription</keyword>
<keyword evidence="8" id="KW-1185">Reference proteome</keyword>
<evidence type="ECO:0000256" key="1">
    <source>
        <dbReference type="ARBA" id="ARBA00009437"/>
    </source>
</evidence>
<evidence type="ECO:0000256" key="3">
    <source>
        <dbReference type="ARBA" id="ARBA00023125"/>
    </source>
</evidence>
<dbReference type="SUPFAM" id="SSF53850">
    <property type="entry name" value="Periplasmic binding protein-like II"/>
    <property type="match status" value="1"/>
</dbReference>
<dbReference type="Gene3D" id="3.40.190.290">
    <property type="match status" value="1"/>
</dbReference>
<feature type="domain" description="HTH lysR-type" evidence="6">
    <location>
        <begin position="1"/>
        <end position="58"/>
    </location>
</feature>
<keyword evidence="2" id="KW-0805">Transcription regulation</keyword>
<dbReference type="Pfam" id="PF00126">
    <property type="entry name" value="HTH_1"/>
    <property type="match status" value="1"/>
</dbReference>
<dbReference type="InterPro" id="IPR036388">
    <property type="entry name" value="WH-like_DNA-bd_sf"/>
</dbReference>
<dbReference type="RefSeq" id="WP_226954686.1">
    <property type="nucleotide sequence ID" value="NZ_JACDXW010000005.1"/>
</dbReference>
<dbReference type="PANTHER" id="PTHR30293">
    <property type="entry name" value="TRANSCRIPTIONAL REGULATORY PROTEIN NAC-RELATED"/>
    <property type="match status" value="1"/>
</dbReference>
<dbReference type="InterPro" id="IPR000847">
    <property type="entry name" value="LysR_HTH_N"/>
</dbReference>
<dbReference type="EMBL" id="JACDXW010000005">
    <property type="protein sequence ID" value="MCB5364267.1"/>
    <property type="molecule type" value="Genomic_DNA"/>
</dbReference>
<comment type="similarity">
    <text evidence="1">Belongs to the LysR transcriptional regulatory family.</text>
</comment>
<evidence type="ECO:0000256" key="2">
    <source>
        <dbReference type="ARBA" id="ARBA00023015"/>
    </source>
</evidence>
<dbReference type="InterPro" id="IPR036390">
    <property type="entry name" value="WH_DNA-bd_sf"/>
</dbReference>
<dbReference type="Pfam" id="PF03466">
    <property type="entry name" value="LysR_substrate"/>
    <property type="match status" value="1"/>
</dbReference>
<keyword evidence="3" id="KW-0238">DNA-binding</keyword>
<evidence type="ECO:0000256" key="5">
    <source>
        <dbReference type="ARBA" id="ARBA00023163"/>
    </source>
</evidence>
<name>A0ABS8CDZ5_9BURK</name>
<evidence type="ECO:0000313" key="7">
    <source>
        <dbReference type="EMBL" id="MCB5364267.1"/>
    </source>
</evidence>
<dbReference type="InterPro" id="IPR005119">
    <property type="entry name" value="LysR_subst-bd"/>
</dbReference>
<evidence type="ECO:0000256" key="4">
    <source>
        <dbReference type="ARBA" id="ARBA00023159"/>
    </source>
</evidence>
<gene>
    <name evidence="7" type="ORF">H0484_10960</name>
</gene>
<accession>A0ABS8CDZ5</accession>
<dbReference type="SUPFAM" id="SSF46785">
    <property type="entry name" value="Winged helix' DNA-binding domain"/>
    <property type="match status" value="1"/>
</dbReference>
<reference evidence="7 8" key="1">
    <citation type="submission" date="2020-07" db="EMBL/GenBank/DDBJ databases">
        <title>Pusillimonas sp. nov., isolated from poultry manure in Taiwan.</title>
        <authorList>
            <person name="Lin S.-Y."/>
            <person name="Tang Y.-S."/>
            <person name="Young C.-C."/>
        </authorList>
    </citation>
    <scope>NUCLEOTIDE SEQUENCE [LARGE SCALE GENOMIC DNA]</scope>
    <source>
        <strain evidence="7 8">CC-YST705</strain>
    </source>
</reference>
<keyword evidence="4" id="KW-0010">Activator</keyword>